<sequence>MLEAIATDSPQSIREAAELMNRDYKQVHRNLTELEDIGVIEFEGGESGLRKKPVVAYDGLEIDFPFDKSSGSDVTQ</sequence>
<name>M0J0Q9_HALMT</name>
<proteinExistence type="predicted"/>
<reference evidence="1 2" key="1">
    <citation type="journal article" date="2014" name="PLoS Genet.">
        <title>Phylogenetically driven sequencing of extremely halophilic archaea reveals strategies for static and dynamic osmo-response.</title>
        <authorList>
            <person name="Becker E.A."/>
            <person name="Seitzer P.M."/>
            <person name="Tritt A."/>
            <person name="Larsen D."/>
            <person name="Krusor M."/>
            <person name="Yao A.I."/>
            <person name="Wu D."/>
            <person name="Madern D."/>
            <person name="Eisen J.A."/>
            <person name="Darling A.E."/>
            <person name="Facciotti M.T."/>
        </authorList>
    </citation>
    <scope>NUCLEOTIDE SEQUENCE [LARGE SCALE GENOMIC DNA]</scope>
    <source>
        <strain evidence="2">ATCC 33500 / DSM 1411 / JCM 8866 / NBRC 14739 / NCIMB 2177 / R-4</strain>
    </source>
</reference>
<evidence type="ECO:0000313" key="1">
    <source>
        <dbReference type="EMBL" id="EMA02717.1"/>
    </source>
</evidence>
<dbReference type="EMBL" id="AOLO01000007">
    <property type="protein sequence ID" value="EMA02717.1"/>
    <property type="molecule type" value="Genomic_DNA"/>
</dbReference>
<dbReference type="PATRIC" id="fig|523841.21.peg.1837"/>
<dbReference type="SUPFAM" id="SSF46785">
    <property type="entry name" value="Winged helix' DNA-binding domain"/>
    <property type="match status" value="1"/>
</dbReference>
<keyword evidence="2" id="KW-1185">Reference proteome</keyword>
<accession>M0J0Q9</accession>
<dbReference type="PaxDb" id="523841-HFX_0266"/>
<dbReference type="InterPro" id="IPR036390">
    <property type="entry name" value="WH_DNA-bd_sf"/>
</dbReference>
<organism evidence="1 2">
    <name type="scientific">Haloferax mediterranei (strain ATCC 33500 / DSM 1411 / JCM 8866 / NBRC 14739 / NCIMB 2177 / R-4)</name>
    <name type="common">Halobacterium mediterranei</name>
    <dbReference type="NCBI Taxonomy" id="523841"/>
    <lineage>
        <taxon>Archaea</taxon>
        <taxon>Methanobacteriati</taxon>
        <taxon>Methanobacteriota</taxon>
        <taxon>Stenosarchaea group</taxon>
        <taxon>Halobacteria</taxon>
        <taxon>Halobacteriales</taxon>
        <taxon>Haloferacaceae</taxon>
        <taxon>Haloferax</taxon>
    </lineage>
</organism>
<dbReference type="Pfam" id="PF25212">
    <property type="entry name" value="HVO_A0114"/>
    <property type="match status" value="1"/>
</dbReference>
<comment type="caution">
    <text evidence="1">The sequence shown here is derived from an EMBL/GenBank/DDBJ whole genome shotgun (WGS) entry which is preliminary data.</text>
</comment>
<dbReference type="AlphaFoldDB" id="M0J0Q9"/>
<evidence type="ECO:0000313" key="2">
    <source>
        <dbReference type="Proteomes" id="UP000011603"/>
    </source>
</evidence>
<protein>
    <recommendedName>
        <fullName evidence="3">Transcriptional regulator</fullName>
    </recommendedName>
</protein>
<gene>
    <name evidence="1" type="ORF">C439_09040</name>
</gene>
<evidence type="ECO:0008006" key="3">
    <source>
        <dbReference type="Google" id="ProtNLM"/>
    </source>
</evidence>
<dbReference type="Proteomes" id="UP000011603">
    <property type="component" value="Unassembled WGS sequence"/>
</dbReference>